<feature type="non-terminal residue" evidence="3">
    <location>
        <position position="1"/>
    </location>
</feature>
<feature type="region of interest" description="Disordered" evidence="1">
    <location>
        <begin position="173"/>
        <end position="208"/>
    </location>
</feature>
<feature type="compositionally biased region" description="Basic and acidic residues" evidence="1">
    <location>
        <begin position="189"/>
        <end position="201"/>
    </location>
</feature>
<proteinExistence type="predicted"/>
<dbReference type="Proteomes" id="UP000324800">
    <property type="component" value="Unassembled WGS sequence"/>
</dbReference>
<organism evidence="3 4">
    <name type="scientific">Streblomastix strix</name>
    <dbReference type="NCBI Taxonomy" id="222440"/>
    <lineage>
        <taxon>Eukaryota</taxon>
        <taxon>Metamonada</taxon>
        <taxon>Preaxostyla</taxon>
        <taxon>Oxymonadida</taxon>
        <taxon>Streblomastigidae</taxon>
        <taxon>Streblomastix</taxon>
    </lineage>
</organism>
<protein>
    <submittedName>
        <fullName evidence="3">Uncharacterized protein</fullName>
    </submittedName>
</protein>
<evidence type="ECO:0000256" key="2">
    <source>
        <dbReference type="SAM" id="Phobius"/>
    </source>
</evidence>
<keyword evidence="2" id="KW-0812">Transmembrane</keyword>
<gene>
    <name evidence="3" type="ORF">EZS28_030861</name>
</gene>
<dbReference type="AlphaFoldDB" id="A0A5J4UU43"/>
<feature type="transmembrane region" description="Helical" evidence="2">
    <location>
        <begin position="32"/>
        <end position="52"/>
    </location>
</feature>
<evidence type="ECO:0000313" key="3">
    <source>
        <dbReference type="EMBL" id="KAA6373612.1"/>
    </source>
</evidence>
<evidence type="ECO:0000256" key="1">
    <source>
        <dbReference type="SAM" id="MobiDB-lite"/>
    </source>
</evidence>
<evidence type="ECO:0000313" key="4">
    <source>
        <dbReference type="Proteomes" id="UP000324800"/>
    </source>
</evidence>
<keyword evidence="2" id="KW-1133">Transmembrane helix</keyword>
<accession>A0A5J4UU43</accession>
<name>A0A5J4UU43_9EUKA</name>
<feature type="compositionally biased region" description="Polar residues" evidence="1">
    <location>
        <begin position="173"/>
        <end position="187"/>
    </location>
</feature>
<reference evidence="3 4" key="1">
    <citation type="submission" date="2019-03" db="EMBL/GenBank/DDBJ databases">
        <title>Single cell metagenomics reveals metabolic interactions within the superorganism composed of flagellate Streblomastix strix and complex community of Bacteroidetes bacteria on its surface.</title>
        <authorList>
            <person name="Treitli S.C."/>
            <person name="Kolisko M."/>
            <person name="Husnik F."/>
            <person name="Keeling P."/>
            <person name="Hampl V."/>
        </authorList>
    </citation>
    <scope>NUCLEOTIDE SEQUENCE [LARGE SCALE GENOMIC DNA]</scope>
    <source>
        <strain evidence="3">ST1C</strain>
    </source>
</reference>
<keyword evidence="2" id="KW-0472">Membrane</keyword>
<dbReference type="EMBL" id="SNRW01012594">
    <property type="protein sequence ID" value="KAA6373612.1"/>
    <property type="molecule type" value="Genomic_DNA"/>
</dbReference>
<comment type="caution">
    <text evidence="3">The sequence shown here is derived from an EMBL/GenBank/DDBJ whole genome shotgun (WGS) entry which is preliminary data.</text>
</comment>
<sequence>GNTDIDRETRLVSNFEIQFVHVYKHMTRFTSLILRFKSVFPIAICTVAAISFPDLRELGQKRASVALVDYCVSAAFCALPSPWLLSRVVQLLSLALLTVLPRKNRSATFPVQKVQPRAPELMLSRSAVPLLVLQFFSQGPVDLSPSSGGTRQQTSVAAARRITAGFAVLNSRNSVSSMSPQATQPLTKTPEKRRFRLDPSDQKQVTGQTKPIARISFRAVIVVDETVFVGVKYDGSDANFISEEKQMQKLLDLD</sequence>